<sequence>MKAFELTRSRLVIKVIAGILLTVLCAHSVFAQTYSKGRHVEPAFEGWRPNDDGTFSMMFGYMNENWEETPNMPVGENNNFSPGDMDQGQPTHFLPRRNRFTFEVAVPSDWGERELVWTLNVNGVERKAYATLRPDYLVDNMIIASETGSLGAGTSSPESRANVAPVVTVQGDSIRAAAVGEALNLRAQIADDGLPEPTDLVEETRRFVELTEGGSLAAAFITAETIQKRRLITPPINVTVNKVNGLFYSWNKWRGPGDVTFDPPQVKVWEDTRTSANSPWGALWLAPPIPEDNLYEVNAMFSEPGEYILWGRADDGGLYHDAWVTVNVSE</sequence>
<dbReference type="EMBL" id="UINC01000962">
    <property type="protein sequence ID" value="SUZ65566.1"/>
    <property type="molecule type" value="Genomic_DNA"/>
</dbReference>
<dbReference type="AlphaFoldDB" id="A0A381PEY6"/>
<protein>
    <submittedName>
        <fullName evidence="1">Uncharacterized protein</fullName>
    </submittedName>
</protein>
<proteinExistence type="predicted"/>
<reference evidence="1" key="1">
    <citation type="submission" date="2018-05" db="EMBL/GenBank/DDBJ databases">
        <authorList>
            <person name="Lanie J.A."/>
            <person name="Ng W.-L."/>
            <person name="Kazmierczak K.M."/>
            <person name="Andrzejewski T.M."/>
            <person name="Davidsen T.M."/>
            <person name="Wayne K.J."/>
            <person name="Tettelin H."/>
            <person name="Glass J.I."/>
            <person name="Rusch D."/>
            <person name="Podicherti R."/>
            <person name="Tsui H.-C.T."/>
            <person name="Winkler M.E."/>
        </authorList>
    </citation>
    <scope>NUCLEOTIDE SEQUENCE</scope>
</reference>
<gene>
    <name evidence="1" type="ORF">METZ01_LOCUS18420</name>
</gene>
<name>A0A381PEY6_9ZZZZ</name>
<evidence type="ECO:0000313" key="1">
    <source>
        <dbReference type="EMBL" id="SUZ65566.1"/>
    </source>
</evidence>
<organism evidence="1">
    <name type="scientific">marine metagenome</name>
    <dbReference type="NCBI Taxonomy" id="408172"/>
    <lineage>
        <taxon>unclassified sequences</taxon>
        <taxon>metagenomes</taxon>
        <taxon>ecological metagenomes</taxon>
    </lineage>
</organism>
<accession>A0A381PEY6</accession>